<evidence type="ECO:0008006" key="8">
    <source>
        <dbReference type="Google" id="ProtNLM"/>
    </source>
</evidence>
<evidence type="ECO:0000256" key="1">
    <source>
        <dbReference type="ARBA" id="ARBA00004127"/>
    </source>
</evidence>
<evidence type="ECO:0000256" key="3">
    <source>
        <dbReference type="ARBA" id="ARBA00022989"/>
    </source>
</evidence>
<dbReference type="Proteomes" id="UP000316727">
    <property type="component" value="Unassembled WGS sequence"/>
</dbReference>
<comment type="caution">
    <text evidence="6">The sequence shown here is derived from an EMBL/GenBank/DDBJ whole genome shotgun (WGS) entry which is preliminary data.</text>
</comment>
<keyword evidence="7" id="KW-1185">Reference proteome</keyword>
<proteinExistence type="predicted"/>
<dbReference type="GO" id="GO:0012505">
    <property type="term" value="C:endomembrane system"/>
    <property type="evidence" value="ECO:0007669"/>
    <property type="project" value="UniProtKB-SubCell"/>
</dbReference>
<dbReference type="Pfam" id="PF01988">
    <property type="entry name" value="VIT1"/>
    <property type="match status" value="1"/>
</dbReference>
<evidence type="ECO:0000313" key="7">
    <source>
        <dbReference type="Proteomes" id="UP000316727"/>
    </source>
</evidence>
<evidence type="ECO:0000313" key="6">
    <source>
        <dbReference type="EMBL" id="TPE42636.1"/>
    </source>
</evidence>
<organism evidence="6 7">
    <name type="scientific">Pontibacter mangrovi</name>
    <dbReference type="NCBI Taxonomy" id="2589816"/>
    <lineage>
        <taxon>Bacteria</taxon>
        <taxon>Pseudomonadati</taxon>
        <taxon>Bacteroidota</taxon>
        <taxon>Cytophagia</taxon>
        <taxon>Cytophagales</taxon>
        <taxon>Hymenobacteraceae</taxon>
        <taxon>Pontibacter</taxon>
    </lineage>
</organism>
<keyword evidence="2 5" id="KW-0812">Transmembrane</keyword>
<feature type="transmembrane region" description="Helical" evidence="5">
    <location>
        <begin position="21"/>
        <end position="42"/>
    </location>
</feature>
<dbReference type="PANTHER" id="PTHR31851">
    <property type="entry name" value="FE(2+)/MN(2+) TRANSPORTER PCL1"/>
    <property type="match status" value="1"/>
</dbReference>
<feature type="transmembrane region" description="Helical" evidence="5">
    <location>
        <begin position="155"/>
        <end position="176"/>
    </location>
</feature>
<comment type="subcellular location">
    <subcellularLocation>
        <location evidence="1">Endomembrane system</location>
        <topology evidence="1">Multi-pass membrane protein</topology>
    </subcellularLocation>
</comment>
<feature type="transmembrane region" description="Helical" evidence="5">
    <location>
        <begin position="48"/>
        <end position="71"/>
    </location>
</feature>
<evidence type="ECO:0000256" key="5">
    <source>
        <dbReference type="SAM" id="Phobius"/>
    </source>
</evidence>
<keyword evidence="3 5" id="KW-1133">Transmembrane helix</keyword>
<dbReference type="RefSeq" id="WP_140623131.1">
    <property type="nucleotide sequence ID" value="NZ_VFRQ01000011.1"/>
</dbReference>
<keyword evidence="4 5" id="KW-0472">Membrane</keyword>
<feature type="transmembrane region" description="Helical" evidence="5">
    <location>
        <begin position="182"/>
        <end position="204"/>
    </location>
</feature>
<accession>A0A501WAN2</accession>
<evidence type="ECO:0000256" key="2">
    <source>
        <dbReference type="ARBA" id="ARBA00022692"/>
    </source>
</evidence>
<protein>
    <recommendedName>
        <fullName evidence="8">GMP synthase</fullName>
    </recommendedName>
</protein>
<dbReference type="OrthoDB" id="9781619at2"/>
<dbReference type="EMBL" id="VFRQ01000011">
    <property type="protein sequence ID" value="TPE42636.1"/>
    <property type="molecule type" value="Genomic_DNA"/>
</dbReference>
<sequence length="239" mass="26258">MEEPHGKSGSGLFSKEFLPEFVYGGIDGAITTFAVVAGATGANLDIPVVIILGFANLIADGFSMSVGNFFSTKASHDTYERHKATEHWEIENLRETEVEEIREIYRKKGFEGALLEQVVQVITSNKEVWVDTMMKEELEMAKDQTSAYQTAGMTFISFLLIGFIPLVAYVFALIFKTSTENLFIYSCILTGVAMCIIGTLKSIVNNKNMLQGIAETLFLGGVAAVLSYYVGAVLEGLFR</sequence>
<feature type="transmembrane region" description="Helical" evidence="5">
    <location>
        <begin position="216"/>
        <end position="238"/>
    </location>
</feature>
<dbReference type="GO" id="GO:0030026">
    <property type="term" value="P:intracellular manganese ion homeostasis"/>
    <property type="evidence" value="ECO:0007669"/>
    <property type="project" value="InterPro"/>
</dbReference>
<dbReference type="AlphaFoldDB" id="A0A501WAN2"/>
<name>A0A501WAN2_9BACT</name>
<evidence type="ECO:0000256" key="4">
    <source>
        <dbReference type="ARBA" id="ARBA00023136"/>
    </source>
</evidence>
<gene>
    <name evidence="6" type="ORF">FJM65_17640</name>
</gene>
<dbReference type="GO" id="GO:0005384">
    <property type="term" value="F:manganese ion transmembrane transporter activity"/>
    <property type="evidence" value="ECO:0007669"/>
    <property type="project" value="InterPro"/>
</dbReference>
<dbReference type="InterPro" id="IPR008217">
    <property type="entry name" value="Ccc1_fam"/>
</dbReference>
<reference evidence="6 7" key="1">
    <citation type="submission" date="2019-06" db="EMBL/GenBank/DDBJ databases">
        <title>A novel bacterium of genus Pontibacter, isolated from marine sediment.</title>
        <authorList>
            <person name="Huang H."/>
            <person name="Mo K."/>
            <person name="Hu Y."/>
        </authorList>
    </citation>
    <scope>NUCLEOTIDE SEQUENCE [LARGE SCALE GENOMIC DNA]</scope>
    <source>
        <strain evidence="6 7">HB172049</strain>
    </source>
</reference>